<accession>G2E2S3</accession>
<dbReference type="InterPro" id="IPR000160">
    <property type="entry name" value="GGDEF_dom"/>
</dbReference>
<comment type="caution">
    <text evidence="7">The sequence shown here is derived from an EMBL/GenBank/DDBJ whole genome shotgun (WGS) entry which is preliminary data.</text>
</comment>
<evidence type="ECO:0000313" key="8">
    <source>
        <dbReference type="Proteomes" id="UP000004200"/>
    </source>
</evidence>
<dbReference type="PROSITE" id="PS50887">
    <property type="entry name" value="GGDEF"/>
    <property type="match status" value="1"/>
</dbReference>
<evidence type="ECO:0000313" key="7">
    <source>
        <dbReference type="EMBL" id="EGV30627.1"/>
    </source>
</evidence>
<evidence type="ECO:0000256" key="1">
    <source>
        <dbReference type="ARBA" id="ARBA00001946"/>
    </source>
</evidence>
<dbReference type="EMBL" id="AFWT01000017">
    <property type="protein sequence ID" value="EGV30627.1"/>
    <property type="molecule type" value="Genomic_DNA"/>
</dbReference>
<evidence type="ECO:0000256" key="3">
    <source>
        <dbReference type="ARBA" id="ARBA00034247"/>
    </source>
</evidence>
<dbReference type="Proteomes" id="UP000004200">
    <property type="component" value="Unassembled WGS sequence"/>
</dbReference>
<dbReference type="Pfam" id="PF00990">
    <property type="entry name" value="GGDEF"/>
    <property type="match status" value="1"/>
</dbReference>
<dbReference type="STRING" id="765913.ThidrDRAFT_2586"/>
<dbReference type="SMART" id="SM00267">
    <property type="entry name" value="GGDEF"/>
    <property type="match status" value="1"/>
</dbReference>
<reference evidence="7 8" key="1">
    <citation type="submission" date="2011-06" db="EMBL/GenBank/DDBJ databases">
        <title>The draft genome of Thiorhodococcus drewsii AZ1.</title>
        <authorList>
            <consortium name="US DOE Joint Genome Institute (JGI-PGF)"/>
            <person name="Lucas S."/>
            <person name="Han J."/>
            <person name="Lapidus A."/>
            <person name="Cheng J.-F."/>
            <person name="Goodwin L."/>
            <person name="Pitluck S."/>
            <person name="Peters L."/>
            <person name="Land M.L."/>
            <person name="Hauser L."/>
            <person name="Vogl K."/>
            <person name="Liu Z."/>
            <person name="Imhoff J."/>
            <person name="Thiel V."/>
            <person name="Frigaard N.-U."/>
            <person name="Bryant D.A."/>
            <person name="Woyke T.J."/>
        </authorList>
    </citation>
    <scope>NUCLEOTIDE SEQUENCE [LARGE SCALE GENOMIC DNA]</scope>
    <source>
        <strain evidence="7 8">AZ1</strain>
    </source>
</reference>
<dbReference type="SUPFAM" id="SSF55073">
    <property type="entry name" value="Nucleotide cyclase"/>
    <property type="match status" value="1"/>
</dbReference>
<dbReference type="InterPro" id="IPR050469">
    <property type="entry name" value="Diguanylate_Cyclase"/>
</dbReference>
<comment type="catalytic activity">
    <reaction evidence="3">
        <text>2 GTP = 3',3'-c-di-GMP + 2 diphosphate</text>
        <dbReference type="Rhea" id="RHEA:24898"/>
        <dbReference type="ChEBI" id="CHEBI:33019"/>
        <dbReference type="ChEBI" id="CHEBI:37565"/>
        <dbReference type="ChEBI" id="CHEBI:58805"/>
        <dbReference type="EC" id="2.7.7.65"/>
    </reaction>
</comment>
<comment type="cofactor">
    <cofactor evidence="1">
        <name>Mg(2+)</name>
        <dbReference type="ChEBI" id="CHEBI:18420"/>
    </cofactor>
</comment>
<protein>
    <recommendedName>
        <fullName evidence="2">diguanylate cyclase</fullName>
        <ecNumber evidence="2">2.7.7.65</ecNumber>
    </recommendedName>
</protein>
<dbReference type="PANTHER" id="PTHR45138">
    <property type="entry name" value="REGULATORY COMPONENTS OF SENSORY TRANSDUCTION SYSTEM"/>
    <property type="match status" value="1"/>
</dbReference>
<dbReference type="InterPro" id="IPR029787">
    <property type="entry name" value="Nucleotide_cyclase"/>
</dbReference>
<dbReference type="CDD" id="cd01949">
    <property type="entry name" value="GGDEF"/>
    <property type="match status" value="1"/>
</dbReference>
<gene>
    <name evidence="7" type="ORF">ThidrDRAFT_2586</name>
</gene>
<evidence type="ECO:0000259" key="6">
    <source>
        <dbReference type="PROSITE" id="PS50887"/>
    </source>
</evidence>
<feature type="domain" description="GGDEF" evidence="6">
    <location>
        <begin position="182"/>
        <end position="323"/>
    </location>
</feature>
<organism evidence="7 8">
    <name type="scientific">Thiorhodococcus drewsii AZ1</name>
    <dbReference type="NCBI Taxonomy" id="765913"/>
    <lineage>
        <taxon>Bacteria</taxon>
        <taxon>Pseudomonadati</taxon>
        <taxon>Pseudomonadota</taxon>
        <taxon>Gammaproteobacteria</taxon>
        <taxon>Chromatiales</taxon>
        <taxon>Chromatiaceae</taxon>
        <taxon>Thiorhodococcus</taxon>
    </lineage>
</organism>
<feature type="transmembrane region" description="Helical" evidence="5">
    <location>
        <begin position="25"/>
        <end position="44"/>
    </location>
</feature>
<keyword evidence="5" id="KW-1133">Transmembrane helix</keyword>
<dbReference type="InterPro" id="IPR043128">
    <property type="entry name" value="Rev_trsase/Diguanyl_cyclase"/>
</dbReference>
<name>G2E2S3_9GAMM</name>
<keyword evidence="8" id="KW-1185">Reference proteome</keyword>
<dbReference type="OrthoDB" id="9813903at2"/>
<sequence>MIECAPLSIFGGWVNRVQIKIGARLMLANMAVLGISLAIFGPLLQEADPGILMIFCLLTAVASLTLTPFLLPWICSRDLRAIQEVITGLKRGNFDVPLKIAPEPSDPDDEYELNRLKREIHWMRRALAMREQNIRRQSEHILNLNEALRIEAITDTLTGLYNARHFWECIGQCFNGHLHTGEPFAFVILDIDFFKRINDTYGHPGGDRVLEEFARTLREHTRETDVVARIGGEEFALILHRVSSRDTQDLLHRLHGQLREHQIQLTPDTLVKITVSIGYYVIEQQPPALLAHPDTAEDIVKRADDALYWVKNNGRDGIMAWHELTKDYRERRLKLRVSNRPPSYPHQSTDTAVDDGDSRTRTLA</sequence>
<feature type="region of interest" description="Disordered" evidence="4">
    <location>
        <begin position="337"/>
        <end position="364"/>
    </location>
</feature>
<keyword evidence="5" id="KW-0472">Membrane</keyword>
<evidence type="ECO:0000256" key="2">
    <source>
        <dbReference type="ARBA" id="ARBA00012528"/>
    </source>
</evidence>
<dbReference type="PANTHER" id="PTHR45138:SF9">
    <property type="entry name" value="DIGUANYLATE CYCLASE DGCM-RELATED"/>
    <property type="match status" value="1"/>
</dbReference>
<evidence type="ECO:0000256" key="4">
    <source>
        <dbReference type="SAM" id="MobiDB-lite"/>
    </source>
</evidence>
<dbReference type="AlphaFoldDB" id="G2E2S3"/>
<keyword evidence="5" id="KW-0812">Transmembrane</keyword>
<dbReference type="Gene3D" id="3.30.70.270">
    <property type="match status" value="1"/>
</dbReference>
<dbReference type="eggNOG" id="COG3706">
    <property type="taxonomic scope" value="Bacteria"/>
</dbReference>
<dbReference type="GO" id="GO:0052621">
    <property type="term" value="F:diguanylate cyclase activity"/>
    <property type="evidence" value="ECO:0007669"/>
    <property type="project" value="UniProtKB-EC"/>
</dbReference>
<evidence type="ECO:0000256" key="5">
    <source>
        <dbReference type="SAM" id="Phobius"/>
    </source>
</evidence>
<dbReference type="EC" id="2.7.7.65" evidence="2"/>
<proteinExistence type="predicted"/>
<dbReference type="FunFam" id="3.30.70.270:FF:000001">
    <property type="entry name" value="Diguanylate cyclase domain protein"/>
    <property type="match status" value="1"/>
</dbReference>
<dbReference type="NCBIfam" id="TIGR00254">
    <property type="entry name" value="GGDEF"/>
    <property type="match status" value="1"/>
</dbReference>
<feature type="transmembrane region" description="Helical" evidence="5">
    <location>
        <begin position="50"/>
        <end position="71"/>
    </location>
</feature>